<evidence type="ECO:0000256" key="2">
    <source>
        <dbReference type="ARBA" id="ARBA00022574"/>
    </source>
</evidence>
<dbReference type="PANTHER" id="PTHR19858">
    <property type="entry name" value="WD40 REPEAT PROTEIN"/>
    <property type="match status" value="1"/>
</dbReference>
<dbReference type="InterPro" id="IPR024977">
    <property type="entry name" value="Apc4-like_WD40_dom"/>
</dbReference>
<dbReference type="InterPro" id="IPR019775">
    <property type="entry name" value="WD40_repeat_CS"/>
</dbReference>
<dbReference type="InterPro" id="IPR007148">
    <property type="entry name" value="SSU_processome_Utp12"/>
</dbReference>
<feature type="repeat" description="WD" evidence="4">
    <location>
        <begin position="348"/>
        <end position="389"/>
    </location>
</feature>
<evidence type="ECO:0000256" key="3">
    <source>
        <dbReference type="ARBA" id="ARBA00022737"/>
    </source>
</evidence>
<dbReference type="Pfam" id="PF00400">
    <property type="entry name" value="WD40"/>
    <property type="match status" value="3"/>
</dbReference>
<feature type="domain" description="Anaphase-promoting complex subunit 4-like WD40" evidence="6">
    <location>
        <begin position="359"/>
        <end position="446"/>
    </location>
</feature>
<dbReference type="AlphaFoldDB" id="A0A2V3IYM8"/>
<evidence type="ECO:0000256" key="1">
    <source>
        <dbReference type="ARBA" id="ARBA00010226"/>
    </source>
</evidence>
<gene>
    <name evidence="7" type="ORF">BWQ96_03478</name>
</gene>
<dbReference type="CDD" id="cd00200">
    <property type="entry name" value="WD40"/>
    <property type="match status" value="1"/>
</dbReference>
<dbReference type="Gene3D" id="2.130.10.10">
    <property type="entry name" value="YVTN repeat-like/Quinoprotein amine dehydrogenase"/>
    <property type="match status" value="3"/>
</dbReference>
<feature type="domain" description="Small-subunit processome Utp12" evidence="5">
    <location>
        <begin position="804"/>
        <end position="911"/>
    </location>
</feature>
<dbReference type="Pfam" id="PF12894">
    <property type="entry name" value="ANAPC4_WD40"/>
    <property type="match status" value="1"/>
</dbReference>
<dbReference type="PROSITE" id="PS00678">
    <property type="entry name" value="WD_REPEATS_1"/>
    <property type="match status" value="1"/>
</dbReference>
<dbReference type="InterPro" id="IPR027145">
    <property type="entry name" value="PWP2"/>
</dbReference>
<keyword evidence="8" id="KW-1185">Reference proteome</keyword>
<dbReference type="GO" id="GO:0032040">
    <property type="term" value="C:small-subunit processome"/>
    <property type="evidence" value="ECO:0007669"/>
    <property type="project" value="TreeGrafter"/>
</dbReference>
<evidence type="ECO:0000259" key="5">
    <source>
        <dbReference type="Pfam" id="PF04003"/>
    </source>
</evidence>
<dbReference type="GO" id="GO:0000462">
    <property type="term" value="P:maturation of SSU-rRNA from tricistronic rRNA transcript (SSU-rRNA, 5.8S rRNA, LSU-rRNA)"/>
    <property type="evidence" value="ECO:0007669"/>
    <property type="project" value="TreeGrafter"/>
</dbReference>
<dbReference type="InterPro" id="IPR001680">
    <property type="entry name" value="WD40_rpt"/>
</dbReference>
<comment type="caution">
    <text evidence="7">The sequence shown here is derived from an EMBL/GenBank/DDBJ whole genome shotgun (WGS) entry which is preliminary data.</text>
</comment>
<feature type="repeat" description="WD" evidence="4">
    <location>
        <begin position="518"/>
        <end position="551"/>
    </location>
</feature>
<feature type="repeat" description="WD" evidence="4">
    <location>
        <begin position="432"/>
        <end position="472"/>
    </location>
</feature>
<sequence length="929" mass="102363">MSVSPPKLRHLLPICPQQVQVAFTVSNTLLHSANGRVQHTDPYHGRTRTLPFEATRSISALTHAKNLLLTIDNASRAALHLLPSSRVIARLTLDFQVNTAALSPCGKLAAFAGQRVEVWHLPSSHMPTFGAWRRQAQFAVTASSLAWSPDSRRLAVASDRNVTVYTLAQRQQGVRIKPLVLYGHRTVVVFAKFVGKNGLLTLSRDGVLFCWRLRYNDLREGYAVHKFPFASETRNPKRSLFAVPVSAKLASRHFVKRASARTVGSASVRDGRIVAGMCNGVFAMFELPQHMTDESEEFDEGLFVLGNLKMRRSTRVEGTEMDSDEDDELMKEDTKKIVFTDLTLLYTLSVSNDAINSISFNSSGDWIALSSASGQILIWDWRAETHILKQQAHTLSATAVAFSPDGRAVATASKDGRVKLWGVATGFCAATFSDHSAAVTALTFSANDVIISASLDGTVRAFDIRRYRNFRVMVGPPPRRQFGCVAADAAGELIAAGCVDTFEVIVWSLRNGQVLEILNGHKGPVSAISFRPTRGTLATSSWDRTVRLWDMYERKGSCEVLEHSKEVLDVAFRPDGKEFAVCTTSGEIVFWDAEKASIAGTIDGARDSAPGRLRGSRTAAPQRGYYQTLNYSADGRFLLAGAASRNVCVYHVAEGSRPTLVDKVIVTKNQDFDGLLDKLNSKNLTISGHVLNSIEDDNENAEDYEEARTANGRSLPGAASEQKLRRRKMLKAEVTCVRTCATGRLWAAVTSEGVLIYGQDEGEDADGLLFDPTNLEIDITPDAARKSAAEGDYATALSLALRLNERDSLNYVVEKVPVSFIGEVVASVSVLYFSRLILLFAWRLENTPHLEFNLRWAKEIMLVQGGRAHRNVPDPSTVNTALRSLNRACRAHSRRIVPLSDKNEHALQYLLTLSKRRLDEPQQEAEAQA</sequence>
<dbReference type="STRING" id="448386.A0A2V3IYM8"/>
<keyword evidence="3" id="KW-0677">Repeat</keyword>
<evidence type="ECO:0000313" key="8">
    <source>
        <dbReference type="Proteomes" id="UP000247409"/>
    </source>
</evidence>
<feature type="repeat" description="WD" evidence="4">
    <location>
        <begin position="560"/>
        <end position="601"/>
    </location>
</feature>
<dbReference type="GO" id="GO:0000028">
    <property type="term" value="P:ribosomal small subunit assembly"/>
    <property type="evidence" value="ECO:0007669"/>
    <property type="project" value="TreeGrafter"/>
</dbReference>
<evidence type="ECO:0000256" key="4">
    <source>
        <dbReference type="PROSITE-ProRule" id="PRU00221"/>
    </source>
</evidence>
<evidence type="ECO:0000259" key="6">
    <source>
        <dbReference type="Pfam" id="PF12894"/>
    </source>
</evidence>
<name>A0A2V3IYM8_9FLOR</name>
<dbReference type="PROSITE" id="PS50294">
    <property type="entry name" value="WD_REPEATS_REGION"/>
    <property type="match status" value="3"/>
</dbReference>
<comment type="similarity">
    <text evidence="1">Belongs to the WD repeat PWP2 family.</text>
</comment>
<dbReference type="PANTHER" id="PTHR19858:SF0">
    <property type="entry name" value="PERIODIC TRYPTOPHAN PROTEIN 2 HOMOLOG"/>
    <property type="match status" value="1"/>
</dbReference>
<dbReference type="OrthoDB" id="3142434at2759"/>
<dbReference type="SMART" id="SM00320">
    <property type="entry name" value="WD40"/>
    <property type="match status" value="11"/>
</dbReference>
<proteinExistence type="inferred from homology"/>
<dbReference type="InterPro" id="IPR036322">
    <property type="entry name" value="WD40_repeat_dom_sf"/>
</dbReference>
<dbReference type="Pfam" id="PF04003">
    <property type="entry name" value="Utp12"/>
    <property type="match status" value="1"/>
</dbReference>
<keyword evidence="2 4" id="KW-0853">WD repeat</keyword>
<dbReference type="InterPro" id="IPR015943">
    <property type="entry name" value="WD40/YVTN_repeat-like_dom_sf"/>
</dbReference>
<dbReference type="GO" id="GO:0034388">
    <property type="term" value="C:Pwp2p-containing subcomplex of 90S preribosome"/>
    <property type="evidence" value="ECO:0007669"/>
    <property type="project" value="TreeGrafter"/>
</dbReference>
<protein>
    <submittedName>
        <fullName evidence="7">Periodic tryptophan protein 2-like</fullName>
    </submittedName>
</protein>
<reference evidence="7 8" key="1">
    <citation type="journal article" date="2018" name="Mol. Biol. Evol.">
        <title>Analysis of the draft genome of the red seaweed Gracilariopsis chorda provides insights into genome size evolution in Rhodophyta.</title>
        <authorList>
            <person name="Lee J."/>
            <person name="Yang E.C."/>
            <person name="Graf L."/>
            <person name="Yang J.H."/>
            <person name="Qiu H."/>
            <person name="Zel Zion U."/>
            <person name="Chan C.X."/>
            <person name="Stephens T.G."/>
            <person name="Weber A.P.M."/>
            <person name="Boo G.H."/>
            <person name="Boo S.M."/>
            <person name="Kim K.M."/>
            <person name="Shin Y."/>
            <person name="Jung M."/>
            <person name="Lee S.J."/>
            <person name="Yim H.S."/>
            <person name="Lee J.H."/>
            <person name="Bhattacharya D."/>
            <person name="Yoon H.S."/>
        </authorList>
    </citation>
    <scope>NUCLEOTIDE SEQUENCE [LARGE SCALE GENOMIC DNA]</scope>
    <source>
        <strain evidence="7 8">SKKU-2015</strain>
        <tissue evidence="7">Whole body</tissue>
    </source>
</reference>
<organism evidence="7 8">
    <name type="scientific">Gracilariopsis chorda</name>
    <dbReference type="NCBI Taxonomy" id="448386"/>
    <lineage>
        <taxon>Eukaryota</taxon>
        <taxon>Rhodophyta</taxon>
        <taxon>Florideophyceae</taxon>
        <taxon>Rhodymeniophycidae</taxon>
        <taxon>Gracilariales</taxon>
        <taxon>Gracilariaceae</taxon>
        <taxon>Gracilariopsis</taxon>
    </lineage>
</organism>
<accession>A0A2V3IYM8</accession>
<dbReference type="SUPFAM" id="SSF63829">
    <property type="entry name" value="Calcium-dependent phosphotriesterase"/>
    <property type="match status" value="1"/>
</dbReference>
<evidence type="ECO:0000313" key="7">
    <source>
        <dbReference type="EMBL" id="PXF46787.1"/>
    </source>
</evidence>
<feature type="repeat" description="WD" evidence="4">
    <location>
        <begin position="390"/>
        <end position="431"/>
    </location>
</feature>
<dbReference type="Proteomes" id="UP000247409">
    <property type="component" value="Unassembled WGS sequence"/>
</dbReference>
<dbReference type="EMBL" id="NBIV01000033">
    <property type="protein sequence ID" value="PXF46787.1"/>
    <property type="molecule type" value="Genomic_DNA"/>
</dbReference>
<dbReference type="PROSITE" id="PS50082">
    <property type="entry name" value="WD_REPEATS_2"/>
    <property type="match status" value="5"/>
</dbReference>
<dbReference type="SUPFAM" id="SSF50978">
    <property type="entry name" value="WD40 repeat-like"/>
    <property type="match status" value="2"/>
</dbReference>